<keyword evidence="1" id="KW-1277">Toxin-antitoxin system</keyword>
<dbReference type="Pfam" id="PF05016">
    <property type="entry name" value="ParE_toxin"/>
    <property type="match status" value="1"/>
</dbReference>
<comment type="caution">
    <text evidence="2">The sequence shown here is derived from an EMBL/GenBank/DDBJ whole genome shotgun (WGS) entry which is preliminary data.</text>
</comment>
<evidence type="ECO:0000313" key="3">
    <source>
        <dbReference type="Proteomes" id="UP000231673"/>
    </source>
</evidence>
<gene>
    <name evidence="2" type="ORF">CO003_01065</name>
</gene>
<dbReference type="InterPro" id="IPR035093">
    <property type="entry name" value="RelE/ParE_toxin_dom_sf"/>
</dbReference>
<organism evidence="2 3">
    <name type="scientific">Candidatus Portnoybacteria bacterium CG_4_8_14_3_um_filter_44_15</name>
    <dbReference type="NCBI Taxonomy" id="1974803"/>
    <lineage>
        <taxon>Bacteria</taxon>
        <taxon>Candidatus Portnoyibacteriota</taxon>
    </lineage>
</organism>
<protein>
    <submittedName>
        <fullName evidence="2">Uncharacterized protein</fullName>
    </submittedName>
</protein>
<dbReference type="SUPFAM" id="SSF143011">
    <property type="entry name" value="RelE-like"/>
    <property type="match status" value="1"/>
</dbReference>
<dbReference type="EMBL" id="PFGW01000022">
    <property type="protein sequence ID" value="PIW74754.1"/>
    <property type="molecule type" value="Genomic_DNA"/>
</dbReference>
<dbReference type="InterPro" id="IPR007712">
    <property type="entry name" value="RelE/ParE_toxin"/>
</dbReference>
<evidence type="ECO:0000256" key="1">
    <source>
        <dbReference type="ARBA" id="ARBA00022649"/>
    </source>
</evidence>
<reference evidence="3" key="1">
    <citation type="submission" date="2017-09" db="EMBL/GenBank/DDBJ databases">
        <title>Depth-based differentiation of microbial function through sediment-hosted aquifers and enrichment of novel symbionts in the deep terrestrial subsurface.</title>
        <authorList>
            <person name="Probst A.J."/>
            <person name="Ladd B."/>
            <person name="Jarett J.K."/>
            <person name="Geller-Mcgrath D.E."/>
            <person name="Sieber C.M.K."/>
            <person name="Emerson J.B."/>
            <person name="Anantharaman K."/>
            <person name="Thomas B.C."/>
            <person name="Malmstrom R."/>
            <person name="Stieglmeier M."/>
            <person name="Klingl A."/>
            <person name="Woyke T."/>
            <person name="Ryan C.M."/>
            <person name="Banfield J.F."/>
        </authorList>
    </citation>
    <scope>NUCLEOTIDE SEQUENCE [LARGE SCALE GENOMIC DNA]</scope>
</reference>
<accession>A0A2M7IE25</accession>
<name>A0A2M7IE25_9BACT</name>
<dbReference type="Gene3D" id="3.30.2310.20">
    <property type="entry name" value="RelE-like"/>
    <property type="match status" value="1"/>
</dbReference>
<proteinExistence type="predicted"/>
<dbReference type="Proteomes" id="UP000231673">
    <property type="component" value="Unassembled WGS sequence"/>
</dbReference>
<dbReference type="AlphaFoldDB" id="A0A2M7IE25"/>
<evidence type="ECO:0000313" key="2">
    <source>
        <dbReference type="EMBL" id="PIW74754.1"/>
    </source>
</evidence>
<sequence>MLNLVYTNRFLKSSKKLPFHIQNNLSGKLETLQKNPFHSFLHTKSLTGDLSGFFSFRITRDWRVIFCFVEPEIIKLVEVAHRKDIYK</sequence>
<dbReference type="NCBIfam" id="TIGR02385">
    <property type="entry name" value="RelE_StbE"/>
    <property type="match status" value="1"/>
</dbReference>